<feature type="transmembrane region" description="Helical" evidence="1">
    <location>
        <begin position="61"/>
        <end position="81"/>
    </location>
</feature>
<feature type="transmembrane region" description="Helical" evidence="1">
    <location>
        <begin position="198"/>
        <end position="216"/>
    </location>
</feature>
<name>A0A178XK04_9HYPH</name>
<gene>
    <name evidence="2" type="ORF">AU381_25635</name>
</gene>
<sequence>MFLVAKDTIKFSILVGLAAIFVDASIAHGLLWENDPYWTYWVTKTFLITTVFLFGTAFIGIGIVPGLVLTAVHTLILEIYYQWLAPVGLPQEPEWLDFNHLWVTGLPVHFLAILGGYALALWLWRRNHPVLESERGETWRFVVYGLVTSAIIVATDGIFTQLLLLQDFPGITFFVQRLLISFVFVCVWTAYAGAGRTGVALGALMLALVWTTYSMYLGPRGLPFEQPYYSGYWDLWWFSFPGGFVSAVIGWWVGGWAMKNRRMITVSSVVIAGIMMGLPADPLYAQGRGTDGLAASARASGQAVRIVGADPVNMNSTQPVTGTITIQAVEMGNRWSHVQNTDAMTVTARFTGGEATYDVKIDRPMPRHPLGLYTTWSGAVLEHQMHGDTGIGTDKLPRMRPKIALWGWAEVSRNGEVIARAAPAHVMVLTDGPMQGVMLEIAAEEKSLAAEPDGYIHVMWPKVEALEMPENQERTRQIIGWVGLAAFVALFGALAVTRTPEHSRRA</sequence>
<dbReference type="Proteomes" id="UP000094025">
    <property type="component" value="Unassembled WGS sequence"/>
</dbReference>
<accession>A0A178XK04</accession>
<dbReference type="RefSeq" id="WP_064244386.1">
    <property type="nucleotide sequence ID" value="NZ_LPUX01000067.1"/>
</dbReference>
<proteinExistence type="predicted"/>
<evidence type="ECO:0000313" key="2">
    <source>
        <dbReference type="EMBL" id="OAP35143.1"/>
    </source>
</evidence>
<keyword evidence="3" id="KW-1185">Reference proteome</keyword>
<comment type="caution">
    <text evidence="2">The sequence shown here is derived from an EMBL/GenBank/DDBJ whole genome shotgun (WGS) entry which is preliminary data.</text>
</comment>
<dbReference type="EMBL" id="LPUX01000067">
    <property type="protein sequence ID" value="OAP35143.1"/>
    <property type="molecule type" value="Genomic_DNA"/>
</dbReference>
<feature type="transmembrane region" description="Helical" evidence="1">
    <location>
        <begin position="37"/>
        <end position="54"/>
    </location>
</feature>
<organism evidence="2 3">
    <name type="scientific">Sinorhizobium glycinis</name>
    <dbReference type="NCBI Taxonomy" id="1472378"/>
    <lineage>
        <taxon>Bacteria</taxon>
        <taxon>Pseudomonadati</taxon>
        <taxon>Pseudomonadota</taxon>
        <taxon>Alphaproteobacteria</taxon>
        <taxon>Hyphomicrobiales</taxon>
        <taxon>Rhizobiaceae</taxon>
        <taxon>Sinorhizobium/Ensifer group</taxon>
        <taxon>Sinorhizobium</taxon>
    </lineage>
</organism>
<protein>
    <submittedName>
        <fullName evidence="2">Uncharacterized protein</fullName>
    </submittedName>
</protein>
<evidence type="ECO:0000313" key="3">
    <source>
        <dbReference type="Proteomes" id="UP000094025"/>
    </source>
</evidence>
<feature type="transmembrane region" description="Helical" evidence="1">
    <location>
        <begin position="170"/>
        <end position="191"/>
    </location>
</feature>
<evidence type="ECO:0000256" key="1">
    <source>
        <dbReference type="SAM" id="Phobius"/>
    </source>
</evidence>
<feature type="transmembrane region" description="Helical" evidence="1">
    <location>
        <begin position="12"/>
        <end position="31"/>
    </location>
</feature>
<keyword evidence="1" id="KW-0472">Membrane</keyword>
<keyword evidence="1" id="KW-0812">Transmembrane</keyword>
<feature type="transmembrane region" description="Helical" evidence="1">
    <location>
        <begin position="101"/>
        <end position="120"/>
    </location>
</feature>
<dbReference type="AlphaFoldDB" id="A0A178XK04"/>
<dbReference type="OrthoDB" id="7372800at2"/>
<keyword evidence="1" id="KW-1133">Transmembrane helix</keyword>
<feature type="transmembrane region" description="Helical" evidence="1">
    <location>
        <begin position="236"/>
        <end position="256"/>
    </location>
</feature>
<feature type="transmembrane region" description="Helical" evidence="1">
    <location>
        <begin position="141"/>
        <end position="164"/>
    </location>
</feature>
<feature type="transmembrane region" description="Helical" evidence="1">
    <location>
        <begin position="478"/>
        <end position="497"/>
    </location>
</feature>
<reference evidence="2 3" key="1">
    <citation type="journal article" date="2016" name="Int. J. Syst. Evol. Microbiol.">
        <title>Ensifer glycinis sp. nov., an novel rhizobial species associated with Glycine spp.</title>
        <authorList>
            <person name="Yan H."/>
            <person name="Yan J."/>
            <person name="Sui X.H."/>
            <person name="Wang E.T."/>
            <person name="Chen W.X."/>
            <person name="Zhang X.X."/>
            <person name="Chen W.F."/>
        </authorList>
    </citation>
    <scope>NUCLEOTIDE SEQUENCE [LARGE SCALE GENOMIC DNA]</scope>
    <source>
        <strain evidence="2 3">CCBAU 23380</strain>
    </source>
</reference>